<dbReference type="AlphaFoldDB" id="A0A1H7LXR2"/>
<dbReference type="STRING" id="190974.SAMN05216439_1850"/>
<gene>
    <name evidence="1" type="ORF">SAMN05216439_1850</name>
</gene>
<dbReference type="OrthoDB" id="74362at2157"/>
<dbReference type="RefSeq" id="WP_069573871.1">
    <property type="nucleotide sequence ID" value="NZ_FOAK01000008.1"/>
</dbReference>
<evidence type="ECO:0000313" key="1">
    <source>
        <dbReference type="EMBL" id="SEL03753.1"/>
    </source>
</evidence>
<protein>
    <submittedName>
        <fullName evidence="1">Uncharacterized protein</fullName>
    </submittedName>
</protein>
<name>A0A1H7LXR2_9EURY</name>
<dbReference type="EMBL" id="FOAK01000008">
    <property type="protein sequence ID" value="SEL03753.1"/>
    <property type="molecule type" value="Genomic_DNA"/>
</dbReference>
<organism evidence="1 2">
    <name type="scientific">Methanobrevibacter gottschalkii</name>
    <dbReference type="NCBI Taxonomy" id="190974"/>
    <lineage>
        <taxon>Archaea</taxon>
        <taxon>Methanobacteriati</taxon>
        <taxon>Methanobacteriota</taxon>
        <taxon>Methanomada group</taxon>
        <taxon>Methanobacteria</taxon>
        <taxon>Methanobacteriales</taxon>
        <taxon>Methanobacteriaceae</taxon>
        <taxon>Methanobrevibacter</taxon>
    </lineage>
</organism>
<sequence>MDGEIDLELYTISIIRLNSIFQKIEDKKIVTDIISDINDCFNDLNQIYEDILNELSKEEININEYDPFFENGMVMFPEYTKSIDETIGKIDDENLKVALNSLSDLFVKLIKVGNEYFEKRGAFK</sequence>
<dbReference type="Proteomes" id="UP000199506">
    <property type="component" value="Unassembled WGS sequence"/>
</dbReference>
<accession>A0A1H7LXR2</accession>
<reference evidence="1 2" key="1">
    <citation type="submission" date="2016-10" db="EMBL/GenBank/DDBJ databases">
        <authorList>
            <person name="de Groot N.N."/>
        </authorList>
    </citation>
    <scope>NUCLEOTIDE SEQUENCE [LARGE SCALE GENOMIC DNA]</scope>
    <source>
        <strain evidence="1 2">DSM 11978</strain>
    </source>
</reference>
<proteinExistence type="predicted"/>
<evidence type="ECO:0000313" key="2">
    <source>
        <dbReference type="Proteomes" id="UP000199506"/>
    </source>
</evidence>